<dbReference type="AlphaFoldDB" id="A0A3Q9GIP1"/>
<evidence type="ECO:0000313" key="1">
    <source>
        <dbReference type="EMBL" id="AZR07489.1"/>
    </source>
</evidence>
<dbReference type="GO" id="GO:0016791">
    <property type="term" value="F:phosphatase activity"/>
    <property type="evidence" value="ECO:0007669"/>
    <property type="project" value="TreeGrafter"/>
</dbReference>
<dbReference type="EMBL" id="CP033905">
    <property type="protein sequence ID" value="AZR07489.1"/>
    <property type="molecule type" value="Genomic_DNA"/>
</dbReference>
<dbReference type="SUPFAM" id="SSF56784">
    <property type="entry name" value="HAD-like"/>
    <property type="match status" value="1"/>
</dbReference>
<organism evidence="1 2">
    <name type="scientific">Trueperella pyogenes</name>
    <dbReference type="NCBI Taxonomy" id="1661"/>
    <lineage>
        <taxon>Bacteria</taxon>
        <taxon>Bacillati</taxon>
        <taxon>Actinomycetota</taxon>
        <taxon>Actinomycetes</taxon>
        <taxon>Actinomycetales</taxon>
        <taxon>Actinomycetaceae</taxon>
        <taxon>Trueperella</taxon>
    </lineage>
</organism>
<dbReference type="PANTHER" id="PTHR19288:SF46">
    <property type="entry name" value="HALOACID DEHALOGENASE-LIKE HYDROLASE DOMAIN-CONTAINING PROTEIN 2"/>
    <property type="match status" value="1"/>
</dbReference>
<evidence type="ECO:0000313" key="2">
    <source>
        <dbReference type="Proteomes" id="UP000275951"/>
    </source>
</evidence>
<dbReference type="Gene3D" id="3.40.50.1000">
    <property type="entry name" value="HAD superfamily/HAD-like"/>
    <property type="match status" value="2"/>
</dbReference>
<dbReference type="Pfam" id="PF13344">
    <property type="entry name" value="Hydrolase_6"/>
    <property type="match status" value="1"/>
</dbReference>
<gene>
    <name evidence="1" type="ORF">EBQ10_09485</name>
</gene>
<evidence type="ECO:0008006" key="3">
    <source>
        <dbReference type="Google" id="ProtNLM"/>
    </source>
</evidence>
<dbReference type="InterPro" id="IPR036412">
    <property type="entry name" value="HAD-like_sf"/>
</dbReference>
<proteinExistence type="predicted"/>
<dbReference type="InterPro" id="IPR006357">
    <property type="entry name" value="HAD-SF_hydro_IIA"/>
</dbReference>
<sequence>MTSAFTHQASHSTTHTRRKMRFVPKIAQINPKAFIPDVDKLRQRIRKTQATSNEAVTGTAEYSTGEGEISARISNLEVMVAEAPGRVFDAYLINIDAALYAGTNLMPELKTVVAALDHLHRPIRFMSWLSAATPAKLVELMANEGIEIAAEQVITPASLVARYLKRSYPGAKVFVAGDANFREELAANGIAVTDDAMETDVVIVSFTDEFNMKMFSTAYHAIADNGADLISSSLRRLRRLPDGSVEPGVLPIVAALETATRKRLTKNLGSPETDLLEMIFDDVDIRREEALFVTDSLGADIRMAKRYGVPTALVLTGETTIERARELKRKDQPNYVLSSIADIMPRYIKDQL</sequence>
<reference evidence="1 2" key="1">
    <citation type="submission" date="2018-11" db="EMBL/GenBank/DDBJ databases">
        <title>Multidrug-resistant genes are associated with an 42-kb island TGI1 carrying a complex class 1 integron in a Trueperella pyogenes.</title>
        <authorList>
            <person name="Dong W."/>
        </authorList>
    </citation>
    <scope>NUCLEOTIDE SEQUENCE [LARGE SCALE GENOMIC DNA]</scope>
    <source>
        <strain evidence="1 2">TP4</strain>
    </source>
</reference>
<dbReference type="Pfam" id="PF13242">
    <property type="entry name" value="Hydrolase_like"/>
    <property type="match status" value="1"/>
</dbReference>
<dbReference type="InterPro" id="IPR023214">
    <property type="entry name" value="HAD_sf"/>
</dbReference>
<dbReference type="Proteomes" id="UP000275951">
    <property type="component" value="Chromosome"/>
</dbReference>
<dbReference type="GO" id="GO:0005737">
    <property type="term" value="C:cytoplasm"/>
    <property type="evidence" value="ECO:0007669"/>
    <property type="project" value="TreeGrafter"/>
</dbReference>
<dbReference type="PANTHER" id="PTHR19288">
    <property type="entry name" value="4-NITROPHENYLPHOSPHATASE-RELATED"/>
    <property type="match status" value="1"/>
</dbReference>
<protein>
    <recommendedName>
        <fullName evidence="3">HAD family hydrolase</fullName>
    </recommendedName>
</protein>
<accession>A0A3Q9GIP1</accession>
<name>A0A3Q9GIP1_9ACTO</name>